<accession>A0A6N7PLU4</accession>
<evidence type="ECO:0000313" key="3">
    <source>
        <dbReference type="Proteomes" id="UP000440224"/>
    </source>
</evidence>
<sequence>MSLSHKWARLIGPTAFAVFAADACTSDSVALAGVPMVGFEWEFPGVKVAMVARDKANNPVDPELAGPERVLCASDKINSYPLVSITYDDGKGPEGKKPVRTLEIMTAPFEVVKMNEIMPQSFAAIKGFFAAALNEKSEKSDGWYKSWSSIAEESELLLLNTSANNWPCGRKPEELVDTYGDHVGYVRFNADISFYPMRQWHHRDVGTQTNVGIKLSDLVTRDLSGRRLFGDEKVIGQKAYEQAKDALRNVDMDDEAKSFLILVAMGVNVHTEMNQIGSDSLSNAAVKNMFGMYPKTRLNDIYRGLQENDRDKVEGWLVNSNEFNTKFCVQPMDCTKEISNYWEAIRDGMDPIDVAKPAGPITLNDPGGMGVVMEVRLQDALVNRYATLRWRGPKNKGNEGQFELVDWERFKHSIDKLFSVAN</sequence>
<name>A0A6N7PLU4_9BACT</name>
<comment type="caution">
    <text evidence="2">The sequence shown here is derived from an EMBL/GenBank/DDBJ whole genome shotgun (WGS) entry which is preliminary data.</text>
</comment>
<keyword evidence="1" id="KW-0732">Signal</keyword>
<dbReference type="EMBL" id="WJIE01000004">
    <property type="protein sequence ID" value="MRG93043.1"/>
    <property type="molecule type" value="Genomic_DNA"/>
</dbReference>
<feature type="signal peptide" evidence="1">
    <location>
        <begin position="1"/>
        <end position="20"/>
    </location>
</feature>
<proteinExistence type="predicted"/>
<keyword evidence="3" id="KW-1185">Reference proteome</keyword>
<feature type="chain" id="PRO_5027081684" evidence="1">
    <location>
        <begin position="21"/>
        <end position="422"/>
    </location>
</feature>
<reference evidence="2 3" key="1">
    <citation type="submission" date="2019-10" db="EMBL/GenBank/DDBJ databases">
        <title>A soil myxobacterium in the family Polyangiaceae.</title>
        <authorList>
            <person name="Li Y."/>
            <person name="Wang J."/>
        </authorList>
    </citation>
    <scope>NUCLEOTIDE SEQUENCE [LARGE SCALE GENOMIC DNA]</scope>
    <source>
        <strain evidence="2 3">DSM 14734</strain>
    </source>
</reference>
<evidence type="ECO:0000256" key="1">
    <source>
        <dbReference type="SAM" id="SignalP"/>
    </source>
</evidence>
<evidence type="ECO:0000313" key="2">
    <source>
        <dbReference type="EMBL" id="MRG93043.1"/>
    </source>
</evidence>
<dbReference type="Proteomes" id="UP000440224">
    <property type="component" value="Unassembled WGS sequence"/>
</dbReference>
<gene>
    <name evidence="2" type="ORF">GF068_14040</name>
</gene>
<organism evidence="2 3">
    <name type="scientific">Polyangium spumosum</name>
    <dbReference type="NCBI Taxonomy" id="889282"/>
    <lineage>
        <taxon>Bacteria</taxon>
        <taxon>Pseudomonadati</taxon>
        <taxon>Myxococcota</taxon>
        <taxon>Polyangia</taxon>
        <taxon>Polyangiales</taxon>
        <taxon>Polyangiaceae</taxon>
        <taxon>Polyangium</taxon>
    </lineage>
</organism>
<dbReference type="AlphaFoldDB" id="A0A6N7PLU4"/>
<dbReference type="RefSeq" id="WP_153819916.1">
    <property type="nucleotide sequence ID" value="NZ_WJIE01000004.1"/>
</dbReference>
<protein>
    <submittedName>
        <fullName evidence="2">Uncharacterized protein</fullName>
    </submittedName>
</protein>